<keyword evidence="3 6" id="KW-0731">Sigma factor</keyword>
<dbReference type="eggNOG" id="COG1595">
    <property type="taxonomic scope" value="Bacteria"/>
</dbReference>
<keyword evidence="10" id="KW-1185">Reference proteome</keyword>
<dbReference type="EMBL" id="CP001825">
    <property type="protein sequence ID" value="ACZ42699.1"/>
    <property type="molecule type" value="Genomic_DNA"/>
</dbReference>
<dbReference type="Gene3D" id="1.10.1740.10">
    <property type="match status" value="1"/>
</dbReference>
<evidence type="ECO:0000256" key="2">
    <source>
        <dbReference type="ARBA" id="ARBA00023015"/>
    </source>
</evidence>
<proteinExistence type="inferred from homology"/>
<evidence type="ECO:0000259" key="7">
    <source>
        <dbReference type="Pfam" id="PF04542"/>
    </source>
</evidence>
<dbReference type="InterPro" id="IPR013249">
    <property type="entry name" value="RNA_pol_sigma70_r4_t2"/>
</dbReference>
<reference evidence="10" key="1">
    <citation type="journal article" date="2010" name="Stand. Genomic Sci.">
        <title>Complete genome sequence of 'Thermobaculum terrenum' type strain (YNP1).</title>
        <authorList>
            <person name="Kiss H."/>
            <person name="Cleland D."/>
            <person name="Lapidus A."/>
            <person name="Lucas S."/>
            <person name="Glavina Del Rio T."/>
            <person name="Nolan M."/>
            <person name="Tice H."/>
            <person name="Han C."/>
            <person name="Goodwin L."/>
            <person name="Pitluck S."/>
            <person name="Liolios K."/>
            <person name="Ivanova N."/>
            <person name="Mavromatis K."/>
            <person name="Ovchinnikova G."/>
            <person name="Pati A."/>
            <person name="Chen A."/>
            <person name="Palaniappan K."/>
            <person name="Land M."/>
            <person name="Hauser L."/>
            <person name="Chang Y."/>
            <person name="Jeffries C."/>
            <person name="Lu M."/>
            <person name="Brettin T."/>
            <person name="Detter J."/>
            <person name="Goker M."/>
            <person name="Tindall B."/>
            <person name="Beck B."/>
            <person name="McDermott T."/>
            <person name="Woyke T."/>
            <person name="Bristow J."/>
            <person name="Eisen J."/>
            <person name="Markowitz V."/>
            <person name="Hugenholtz P."/>
            <person name="Kyrpides N."/>
            <person name="Klenk H."/>
            <person name="Cheng J."/>
        </authorList>
    </citation>
    <scope>NUCLEOTIDE SEQUENCE [LARGE SCALE GENOMIC DNA]</scope>
    <source>
        <strain evidence="10">ATCC BAA-798 / YNP1</strain>
    </source>
</reference>
<feature type="domain" description="RNA polymerase sigma-70 region 2" evidence="7">
    <location>
        <begin position="24"/>
        <end position="89"/>
    </location>
</feature>
<dbReference type="PANTHER" id="PTHR43133:SF8">
    <property type="entry name" value="RNA POLYMERASE SIGMA FACTOR HI_1459-RELATED"/>
    <property type="match status" value="1"/>
</dbReference>
<dbReference type="Gene3D" id="1.10.10.10">
    <property type="entry name" value="Winged helix-like DNA-binding domain superfamily/Winged helix DNA-binding domain"/>
    <property type="match status" value="1"/>
</dbReference>
<evidence type="ECO:0000256" key="1">
    <source>
        <dbReference type="ARBA" id="ARBA00010641"/>
    </source>
</evidence>
<dbReference type="InterPro" id="IPR013325">
    <property type="entry name" value="RNA_pol_sigma_r2"/>
</dbReference>
<dbReference type="CDD" id="cd06171">
    <property type="entry name" value="Sigma70_r4"/>
    <property type="match status" value="1"/>
</dbReference>
<organism evidence="9 10">
    <name type="scientific">Thermobaculum terrenum (strain ATCC BAA-798 / CCMEE 7001 / YNP1)</name>
    <dbReference type="NCBI Taxonomy" id="525904"/>
    <lineage>
        <taxon>Bacteria</taxon>
        <taxon>Bacillati</taxon>
        <taxon>Chloroflexota</taxon>
        <taxon>Chloroflexia</taxon>
        <taxon>Candidatus Thermobaculales</taxon>
        <taxon>Candidatus Thermobaculaceae</taxon>
        <taxon>Thermobaculum</taxon>
    </lineage>
</organism>
<evidence type="ECO:0000256" key="5">
    <source>
        <dbReference type="ARBA" id="ARBA00023163"/>
    </source>
</evidence>
<dbReference type="InterPro" id="IPR014284">
    <property type="entry name" value="RNA_pol_sigma-70_dom"/>
</dbReference>
<evidence type="ECO:0000259" key="8">
    <source>
        <dbReference type="Pfam" id="PF08281"/>
    </source>
</evidence>
<dbReference type="GO" id="GO:0016987">
    <property type="term" value="F:sigma factor activity"/>
    <property type="evidence" value="ECO:0007669"/>
    <property type="project" value="UniProtKB-KW"/>
</dbReference>
<dbReference type="PROSITE" id="PS01063">
    <property type="entry name" value="SIGMA70_ECF"/>
    <property type="match status" value="1"/>
</dbReference>
<evidence type="ECO:0000256" key="4">
    <source>
        <dbReference type="ARBA" id="ARBA00023125"/>
    </source>
</evidence>
<dbReference type="AlphaFoldDB" id="D1CD34"/>
<dbReference type="InterPro" id="IPR000838">
    <property type="entry name" value="RNA_pol_sigma70_ECF_CS"/>
</dbReference>
<evidence type="ECO:0000313" key="10">
    <source>
        <dbReference type="Proteomes" id="UP000000323"/>
    </source>
</evidence>
<name>D1CD34_THET1</name>
<dbReference type="InterPro" id="IPR036388">
    <property type="entry name" value="WH-like_DNA-bd_sf"/>
</dbReference>
<evidence type="ECO:0000313" key="9">
    <source>
        <dbReference type="EMBL" id="ACZ42699.1"/>
    </source>
</evidence>
<keyword evidence="2 6" id="KW-0805">Transcription regulation</keyword>
<evidence type="ECO:0000256" key="6">
    <source>
        <dbReference type="RuleBase" id="RU000716"/>
    </source>
</evidence>
<dbReference type="OrthoDB" id="9784984at2"/>
<dbReference type="InterPro" id="IPR013324">
    <property type="entry name" value="RNA_pol_sigma_r3/r4-like"/>
</dbReference>
<dbReference type="STRING" id="525904.Tter_1793"/>
<keyword evidence="4 6" id="KW-0238">DNA-binding</keyword>
<dbReference type="Proteomes" id="UP000000323">
    <property type="component" value="Chromosome 1"/>
</dbReference>
<dbReference type="InterPro" id="IPR007627">
    <property type="entry name" value="RNA_pol_sigma70_r2"/>
</dbReference>
<dbReference type="RefSeq" id="WP_012875731.1">
    <property type="nucleotide sequence ID" value="NC_013525.1"/>
</dbReference>
<dbReference type="HOGENOM" id="CLU_047691_3_0_0"/>
<accession>D1CD34</accession>
<dbReference type="GO" id="GO:0006352">
    <property type="term" value="P:DNA-templated transcription initiation"/>
    <property type="evidence" value="ECO:0007669"/>
    <property type="project" value="InterPro"/>
</dbReference>
<dbReference type="GO" id="GO:0003677">
    <property type="term" value="F:DNA binding"/>
    <property type="evidence" value="ECO:0007669"/>
    <property type="project" value="UniProtKB-KW"/>
</dbReference>
<feature type="domain" description="RNA polymerase sigma factor 70 region 4 type 2" evidence="8">
    <location>
        <begin position="128"/>
        <end position="176"/>
    </location>
</feature>
<comment type="similarity">
    <text evidence="1 6">Belongs to the sigma-70 factor family. ECF subfamily.</text>
</comment>
<dbReference type="PANTHER" id="PTHR43133">
    <property type="entry name" value="RNA POLYMERASE ECF-TYPE SIGMA FACTO"/>
    <property type="match status" value="1"/>
</dbReference>
<dbReference type="GO" id="GO:0006950">
    <property type="term" value="P:response to stress"/>
    <property type="evidence" value="ECO:0007669"/>
    <property type="project" value="UniProtKB-ARBA"/>
</dbReference>
<dbReference type="Pfam" id="PF08281">
    <property type="entry name" value="Sigma70_r4_2"/>
    <property type="match status" value="1"/>
</dbReference>
<evidence type="ECO:0000256" key="3">
    <source>
        <dbReference type="ARBA" id="ARBA00023082"/>
    </source>
</evidence>
<keyword evidence="5 6" id="KW-0804">Transcription</keyword>
<gene>
    <name evidence="9" type="ordered locus">Tter_1793</name>
</gene>
<sequence>MEIPNDDELVRRAQEGDLDAFNKLVERYQVQMYNLAIRYIGDPFLAEDVTQEAFVAAWKALGSFRGGSFRSWLFRILINEAHDLRRRHVKRTPGSLDQILEELGEFPQMGDPHIGPEETAVSAATFKAIEKCIQKLPEEYKLVLLLVDVQGLSYDEVATALRLPLGTVKSRLFRGRCMLRELLKDSGEL</sequence>
<dbReference type="InterPro" id="IPR039425">
    <property type="entry name" value="RNA_pol_sigma-70-like"/>
</dbReference>
<dbReference type="KEGG" id="ttr:Tter_1793"/>
<protein>
    <recommendedName>
        <fullName evidence="6">RNA polymerase sigma factor</fullName>
    </recommendedName>
</protein>
<dbReference type="Pfam" id="PF04542">
    <property type="entry name" value="Sigma70_r2"/>
    <property type="match status" value="1"/>
</dbReference>
<dbReference type="SUPFAM" id="SSF88659">
    <property type="entry name" value="Sigma3 and sigma4 domains of RNA polymerase sigma factors"/>
    <property type="match status" value="1"/>
</dbReference>
<dbReference type="NCBIfam" id="TIGR02937">
    <property type="entry name" value="sigma70-ECF"/>
    <property type="match status" value="1"/>
</dbReference>
<dbReference type="SUPFAM" id="SSF88946">
    <property type="entry name" value="Sigma2 domain of RNA polymerase sigma factors"/>
    <property type="match status" value="1"/>
</dbReference>